<evidence type="ECO:0000313" key="3">
    <source>
        <dbReference type="EMBL" id="KUJ82048.1"/>
    </source>
</evidence>
<feature type="region of interest" description="Disordered" evidence="1">
    <location>
        <begin position="99"/>
        <end position="227"/>
    </location>
</feature>
<feature type="compositionally biased region" description="Gly residues" evidence="1">
    <location>
        <begin position="117"/>
        <end position="224"/>
    </location>
</feature>
<evidence type="ECO:0000313" key="4">
    <source>
        <dbReference type="Proteomes" id="UP000053690"/>
    </source>
</evidence>
<keyword evidence="2" id="KW-0732">Signal</keyword>
<accession>A0A0X3U217</accession>
<dbReference type="OrthoDB" id="7876722at2"/>
<keyword evidence="4" id="KW-1185">Reference proteome</keyword>
<dbReference type="EMBL" id="LQBP01000001">
    <property type="protein sequence ID" value="KUJ82048.1"/>
    <property type="molecule type" value="Genomic_DNA"/>
</dbReference>
<feature type="chain" id="PRO_5007054679" evidence="2">
    <location>
        <begin position="23"/>
        <end position="270"/>
    </location>
</feature>
<dbReference type="RefSeq" id="WP_068331749.1">
    <property type="nucleotide sequence ID" value="NZ_LQBP01000001.1"/>
</dbReference>
<dbReference type="AlphaFoldDB" id="A0A0X3U217"/>
<dbReference type="Proteomes" id="UP000053690">
    <property type="component" value="Unassembled WGS sequence"/>
</dbReference>
<sequence>MFKSSKVRVPALIAAPFLTVIAAGTVAAAPEVCNWKTARDAANRGDYRALCECQQVTPSFLERLQTRSDFATTLQNTSAQCPGLSALLTDLPTASITASGNLGESRGGEEFASSGVDNGGDSDGGTGPGNGGGSGPGNGGGSDPGDGGGSDSGDGGGSGNGGNNGGGGGNHGNGNGGNNGGGGGNHGNGNGGNNGGGHGGNHGNGGNNGGGHGGNHGNGNGGNNGALATTATAMVETTAAEKAVSDNRAVTFVQQKRPPNQVAVLCFLQV</sequence>
<dbReference type="STRING" id="1685378.AVO44_01885"/>
<evidence type="ECO:0000256" key="1">
    <source>
        <dbReference type="SAM" id="MobiDB-lite"/>
    </source>
</evidence>
<comment type="caution">
    <text evidence="3">The sequence shown here is derived from an EMBL/GenBank/DDBJ whole genome shotgun (WGS) entry which is preliminary data.</text>
</comment>
<protein>
    <submittedName>
        <fullName evidence="3">Uncharacterized protein</fullName>
    </submittedName>
</protein>
<reference evidence="4" key="1">
    <citation type="submission" date="2015-12" db="EMBL/GenBank/DDBJ databases">
        <authorList>
            <person name="Zhang G."/>
            <person name="Stingl U."/>
        </authorList>
    </citation>
    <scope>NUCLEOTIDE SEQUENCE [LARGE SCALE GENOMIC DNA]</scope>
    <source>
        <strain evidence="4">ZGT108</strain>
    </source>
</reference>
<feature type="signal peptide" evidence="2">
    <location>
        <begin position="1"/>
        <end position="22"/>
    </location>
</feature>
<proteinExistence type="predicted"/>
<organism evidence="3 4">
    <name type="scientific">Ruegeria profundi</name>
    <dbReference type="NCBI Taxonomy" id="1685378"/>
    <lineage>
        <taxon>Bacteria</taxon>
        <taxon>Pseudomonadati</taxon>
        <taxon>Pseudomonadota</taxon>
        <taxon>Alphaproteobacteria</taxon>
        <taxon>Rhodobacterales</taxon>
        <taxon>Roseobacteraceae</taxon>
        <taxon>Ruegeria</taxon>
    </lineage>
</organism>
<name>A0A0X3U217_9RHOB</name>
<gene>
    <name evidence="3" type="ORF">AVO44_01885</name>
</gene>
<evidence type="ECO:0000256" key="2">
    <source>
        <dbReference type="SAM" id="SignalP"/>
    </source>
</evidence>